<dbReference type="RefSeq" id="WP_051962276.1">
    <property type="nucleotide sequence ID" value="NZ_CP006704.1"/>
</dbReference>
<dbReference type="SUPFAM" id="SSF56349">
    <property type="entry name" value="DNA breaking-rejoining enzymes"/>
    <property type="match status" value="1"/>
</dbReference>
<reference evidence="3 4" key="1">
    <citation type="journal article" date="2014" name="Genome Announc.">
        <title>Complete Genome Sequence of Polychlorinated Biphenyl Degrader Comamonas testosteroni TK102 (NBRC 109938).</title>
        <authorList>
            <person name="Fukuda K."/>
            <person name="Hosoyama A."/>
            <person name="Tsuchikane K."/>
            <person name="Ohji S."/>
            <person name="Yamazoe A."/>
            <person name="Fujita N."/>
            <person name="Shintani M."/>
            <person name="Kimbara K."/>
        </authorList>
    </citation>
    <scope>NUCLEOTIDE SEQUENCE [LARGE SCALE GENOMIC DNA]</scope>
    <source>
        <strain evidence="3">TK102</strain>
    </source>
</reference>
<protein>
    <recommendedName>
        <fullName evidence="2">Tyr recombinase domain-containing protein</fullName>
    </recommendedName>
</protein>
<keyword evidence="1" id="KW-0233">DNA recombination</keyword>
<dbReference type="Gene3D" id="1.10.443.10">
    <property type="entry name" value="Intergrase catalytic core"/>
    <property type="match status" value="1"/>
</dbReference>
<dbReference type="Proteomes" id="UP000028782">
    <property type="component" value="Chromosome"/>
</dbReference>
<evidence type="ECO:0000259" key="2">
    <source>
        <dbReference type="PROSITE" id="PS51898"/>
    </source>
</evidence>
<evidence type="ECO:0000313" key="4">
    <source>
        <dbReference type="Proteomes" id="UP000028782"/>
    </source>
</evidence>
<evidence type="ECO:0000313" key="3">
    <source>
        <dbReference type="EMBL" id="AIJ49705.1"/>
    </source>
</evidence>
<proteinExistence type="predicted"/>
<dbReference type="EMBL" id="CP006704">
    <property type="protein sequence ID" value="AIJ49705.1"/>
    <property type="molecule type" value="Genomic_DNA"/>
</dbReference>
<dbReference type="HOGENOM" id="CLU_037605_1_0_4"/>
<evidence type="ECO:0000256" key="1">
    <source>
        <dbReference type="ARBA" id="ARBA00023172"/>
    </source>
</evidence>
<dbReference type="InterPro" id="IPR002104">
    <property type="entry name" value="Integrase_catalytic"/>
</dbReference>
<organism evidence="3 4">
    <name type="scientific">Comamonas testosteroni TK102</name>
    <dbReference type="NCBI Taxonomy" id="1392005"/>
    <lineage>
        <taxon>Bacteria</taxon>
        <taxon>Pseudomonadati</taxon>
        <taxon>Pseudomonadota</taxon>
        <taxon>Betaproteobacteria</taxon>
        <taxon>Burkholderiales</taxon>
        <taxon>Comamonadaceae</taxon>
        <taxon>Comamonas</taxon>
    </lineage>
</organism>
<dbReference type="GO" id="GO:0003677">
    <property type="term" value="F:DNA binding"/>
    <property type="evidence" value="ECO:0007669"/>
    <property type="project" value="InterPro"/>
</dbReference>
<dbReference type="CDD" id="cd00397">
    <property type="entry name" value="DNA_BRE_C"/>
    <property type="match status" value="1"/>
</dbReference>
<sequence>MEIASSEFRAEGLPTITLPEHVFTRSRASVNPQLDVWQWSDGLDIGHLSFDRLPAEAKHLKLPLKQVLVTYLRGHSSHHIGNLFDSFLHIFARVPAPADGKITAQYVSDYAASLELKERGRVGMLNGLLQKWVKLRLPGVTPECASYLREQRKPGNPKGEAVRTLDPVKGPLCEEEYNALYSAVNAAYGSGEFPLWALLLTRLFLACGGRVSQYASMKVCDFDIDTRVLRLPQAKTGYEHTRISFLDFDISPQTAALMAEYIEELSQYDDDWREGPLFPVEVVMLRGPRVRKHAKGDLFFRHCLPSILGERITNLLEDIAPPTSRLDNAPLPINTQRFRYTFGTRMAEEGASEMLIANRFGHVDLQQVKVYVAASAKIVKNYDAALSKLLAPLAMAFKGRIVESEDSSTLGGAPGSRIRDFRVSSEGLGSCAGQGKQCGFNKPVACYSCFRFEPWLDAPHEKVLLRLEADRTRWSDDERMAAVNDEPIRAVREVIALCAEIWSKRDNAETKVKTA</sequence>
<dbReference type="KEGG" id="ctes:O987_28300"/>
<name>A0A076Q0N4_COMTE</name>
<dbReference type="AlphaFoldDB" id="A0A076Q0N4"/>
<dbReference type="PROSITE" id="PS51898">
    <property type="entry name" value="TYR_RECOMBINASE"/>
    <property type="match status" value="1"/>
</dbReference>
<feature type="domain" description="Tyr recombinase" evidence="2">
    <location>
        <begin position="167"/>
        <end position="384"/>
    </location>
</feature>
<dbReference type="InterPro" id="IPR013762">
    <property type="entry name" value="Integrase-like_cat_sf"/>
</dbReference>
<accession>A0A076Q0N4</accession>
<dbReference type="GO" id="GO:0015074">
    <property type="term" value="P:DNA integration"/>
    <property type="evidence" value="ECO:0007669"/>
    <property type="project" value="InterPro"/>
</dbReference>
<dbReference type="InterPro" id="IPR011010">
    <property type="entry name" value="DNA_brk_join_enz"/>
</dbReference>
<dbReference type="GO" id="GO:0006310">
    <property type="term" value="P:DNA recombination"/>
    <property type="evidence" value="ECO:0007669"/>
    <property type="project" value="UniProtKB-KW"/>
</dbReference>
<gene>
    <name evidence="3" type="ORF">O987_28300</name>
</gene>